<proteinExistence type="predicted"/>
<comment type="caution">
    <text evidence="2">The sequence shown here is derived from an EMBL/GenBank/DDBJ whole genome shotgun (WGS) entry which is preliminary data.</text>
</comment>
<sequence>MAAAHGLSETGHRPRPPRQRTLIRAVMRAPGLPGHDVIVRDVSERGMRIASRGITAHVGETLIISLPDGIEVEARVRWSKAGEFGAELTGDLDLRRIGLTNQRRHARSAGDVIHWLIDERLRAPAQPHAAQSLRCC</sequence>
<dbReference type="InterPro" id="IPR009875">
    <property type="entry name" value="PilZ_domain"/>
</dbReference>
<feature type="domain" description="PilZ" evidence="1">
    <location>
        <begin position="17"/>
        <end position="88"/>
    </location>
</feature>
<dbReference type="Pfam" id="PF07238">
    <property type="entry name" value="PilZ"/>
    <property type="match status" value="1"/>
</dbReference>
<organism evidence="2 3">
    <name type="scientific">Novosphingobium beihaiensis</name>
    <dbReference type="NCBI Taxonomy" id="2930389"/>
    <lineage>
        <taxon>Bacteria</taxon>
        <taxon>Pseudomonadati</taxon>
        <taxon>Pseudomonadota</taxon>
        <taxon>Alphaproteobacteria</taxon>
        <taxon>Sphingomonadales</taxon>
        <taxon>Sphingomonadaceae</taxon>
        <taxon>Novosphingobium</taxon>
    </lineage>
</organism>
<dbReference type="EMBL" id="JALHLG010000007">
    <property type="protein sequence ID" value="MCJ2186645.1"/>
    <property type="molecule type" value="Genomic_DNA"/>
</dbReference>
<reference evidence="2 3" key="1">
    <citation type="submission" date="2022-04" db="EMBL/GenBank/DDBJ databases">
        <title>Identification of a novel bacterium isolated from mangrove sediments.</title>
        <authorList>
            <person name="Pan X."/>
        </authorList>
    </citation>
    <scope>NUCLEOTIDE SEQUENCE [LARGE SCALE GENOMIC DNA]</scope>
    <source>
        <strain evidence="2 3">B2638</strain>
    </source>
</reference>
<evidence type="ECO:0000259" key="1">
    <source>
        <dbReference type="Pfam" id="PF07238"/>
    </source>
</evidence>
<evidence type="ECO:0000313" key="2">
    <source>
        <dbReference type="EMBL" id="MCJ2186645.1"/>
    </source>
</evidence>
<name>A0ABT0BNW5_9SPHN</name>
<dbReference type="Proteomes" id="UP001202281">
    <property type="component" value="Unassembled WGS sequence"/>
</dbReference>
<gene>
    <name evidence="2" type="ORF">MTR66_07430</name>
</gene>
<protein>
    <submittedName>
        <fullName evidence="2">PilZ domain-containing protein</fullName>
    </submittedName>
</protein>
<dbReference type="RefSeq" id="WP_243919311.1">
    <property type="nucleotide sequence ID" value="NZ_JALHLG010000007.1"/>
</dbReference>
<keyword evidence="3" id="KW-1185">Reference proteome</keyword>
<accession>A0ABT0BNW5</accession>
<evidence type="ECO:0000313" key="3">
    <source>
        <dbReference type="Proteomes" id="UP001202281"/>
    </source>
</evidence>